<sequence length="419" mass="45933">MKPLFTLMICMCLAMYSIAQYADPNFPKPASGYGSDGPHPVAVARFANPAFSTKDIEIYYPSDATTPVPCIFYSHAFGGNISGNIIGMLDFVAMKGYAIVFVPYQTTGVSVADRYDNLLNGFRLAARTYPSVIDTTRVGFMGHSFGGGASFALAYQCFTENNWGSKGRFVYALAQWYSYNISETQLKSFPADTKLLAEVFDDDVTNDHRMAQDIFRTINIADSEKDYLLLKSDTIAGYVYEADHSVPNTASAFDALDYYAYYRFIDALCDYTFNGSAAGKNVALGNGSAAQVTMPGTMKPLSQTDRPVALYPQSKYEYPCADTQNPRSAYCSDGTSIAEQQINHNVSVYPNPATGSIQIESDEPLAHLSVYDFCGRAVLEANASHTHEQISISPLKSGLYLLECNTVSGTVTRKLFVKQ</sequence>
<protein>
    <recommendedName>
        <fullName evidence="2">Secretion system C-terminal sorting domain-containing protein</fullName>
    </recommendedName>
</protein>
<proteinExistence type="predicted"/>
<dbReference type="Proteomes" id="UP001501410">
    <property type="component" value="Unassembled WGS sequence"/>
</dbReference>
<evidence type="ECO:0000259" key="2">
    <source>
        <dbReference type="Pfam" id="PF18962"/>
    </source>
</evidence>
<dbReference type="SUPFAM" id="SSF53474">
    <property type="entry name" value="alpha/beta-Hydrolases"/>
    <property type="match status" value="1"/>
</dbReference>
<keyword evidence="1" id="KW-0732">Signal</keyword>
<feature type="signal peptide" evidence="1">
    <location>
        <begin position="1"/>
        <end position="22"/>
    </location>
</feature>
<evidence type="ECO:0000313" key="4">
    <source>
        <dbReference type="Proteomes" id="UP001501410"/>
    </source>
</evidence>
<evidence type="ECO:0000256" key="1">
    <source>
        <dbReference type="SAM" id="SignalP"/>
    </source>
</evidence>
<dbReference type="EMBL" id="BAABEZ010000024">
    <property type="protein sequence ID" value="GAA4457790.1"/>
    <property type="molecule type" value="Genomic_DNA"/>
</dbReference>
<accession>A0ABP8N0W9</accession>
<feature type="chain" id="PRO_5045400288" description="Secretion system C-terminal sorting domain-containing protein" evidence="1">
    <location>
        <begin position="23"/>
        <end position="419"/>
    </location>
</feature>
<keyword evidence="4" id="KW-1185">Reference proteome</keyword>
<organism evidence="3 4">
    <name type="scientific">Rurimicrobium arvi</name>
    <dbReference type="NCBI Taxonomy" id="2049916"/>
    <lineage>
        <taxon>Bacteria</taxon>
        <taxon>Pseudomonadati</taxon>
        <taxon>Bacteroidota</taxon>
        <taxon>Chitinophagia</taxon>
        <taxon>Chitinophagales</taxon>
        <taxon>Chitinophagaceae</taxon>
        <taxon>Rurimicrobium</taxon>
    </lineage>
</organism>
<feature type="domain" description="Secretion system C-terminal sorting" evidence="2">
    <location>
        <begin position="348"/>
        <end position="417"/>
    </location>
</feature>
<dbReference type="Pfam" id="PF18962">
    <property type="entry name" value="Por_Secre_tail"/>
    <property type="match status" value="1"/>
</dbReference>
<dbReference type="RefSeq" id="WP_344827716.1">
    <property type="nucleotide sequence ID" value="NZ_BAABEZ010000024.1"/>
</dbReference>
<evidence type="ECO:0000313" key="3">
    <source>
        <dbReference type="EMBL" id="GAA4457790.1"/>
    </source>
</evidence>
<dbReference type="Gene3D" id="3.40.50.1820">
    <property type="entry name" value="alpha/beta hydrolase"/>
    <property type="match status" value="1"/>
</dbReference>
<reference evidence="4" key="1">
    <citation type="journal article" date="2019" name="Int. J. Syst. Evol. Microbiol.">
        <title>The Global Catalogue of Microorganisms (GCM) 10K type strain sequencing project: providing services to taxonomists for standard genome sequencing and annotation.</title>
        <authorList>
            <consortium name="The Broad Institute Genomics Platform"/>
            <consortium name="The Broad Institute Genome Sequencing Center for Infectious Disease"/>
            <person name="Wu L."/>
            <person name="Ma J."/>
        </authorList>
    </citation>
    <scope>NUCLEOTIDE SEQUENCE [LARGE SCALE GENOMIC DNA]</scope>
    <source>
        <strain evidence="4">JCM 31921</strain>
    </source>
</reference>
<comment type="caution">
    <text evidence="3">The sequence shown here is derived from an EMBL/GenBank/DDBJ whole genome shotgun (WGS) entry which is preliminary data.</text>
</comment>
<dbReference type="NCBIfam" id="TIGR04183">
    <property type="entry name" value="Por_Secre_tail"/>
    <property type="match status" value="1"/>
</dbReference>
<gene>
    <name evidence="3" type="ORF">GCM10023092_25030</name>
</gene>
<dbReference type="InterPro" id="IPR029058">
    <property type="entry name" value="AB_hydrolase_fold"/>
</dbReference>
<name>A0ABP8N0W9_9BACT</name>
<dbReference type="InterPro" id="IPR026444">
    <property type="entry name" value="Secre_tail"/>
</dbReference>